<dbReference type="GO" id="GO:0005787">
    <property type="term" value="C:signal peptidase complex"/>
    <property type="evidence" value="ECO:0007669"/>
    <property type="project" value="InterPro"/>
</dbReference>
<dbReference type="InterPro" id="IPR009542">
    <property type="entry name" value="Spc1/SPCS1"/>
</dbReference>
<comment type="subcellular location">
    <subcellularLocation>
        <location evidence="1">Endoplasmic reticulum membrane</location>
        <topology evidence="1">Multi-pass membrane protein</topology>
    </subcellularLocation>
</comment>
<evidence type="ECO:0000256" key="1">
    <source>
        <dbReference type="ARBA" id="ARBA00004477"/>
    </source>
</evidence>
<comment type="similarity">
    <text evidence="2">Belongs to the SPCS1 family.</text>
</comment>
<keyword evidence="4 11" id="KW-0812">Transmembrane</keyword>
<evidence type="ECO:0000256" key="3">
    <source>
        <dbReference type="ARBA" id="ARBA00017059"/>
    </source>
</evidence>
<keyword evidence="13" id="KW-1185">Reference proteome</keyword>
<dbReference type="Pfam" id="PF06645">
    <property type="entry name" value="SPC12"/>
    <property type="match status" value="1"/>
</dbReference>
<evidence type="ECO:0000256" key="2">
    <source>
        <dbReference type="ARBA" id="ARBA00005245"/>
    </source>
</evidence>
<evidence type="ECO:0000256" key="6">
    <source>
        <dbReference type="ARBA" id="ARBA00022989"/>
    </source>
</evidence>
<evidence type="ECO:0000256" key="5">
    <source>
        <dbReference type="ARBA" id="ARBA00022824"/>
    </source>
</evidence>
<dbReference type="EMBL" id="CACRXK020006738">
    <property type="protein sequence ID" value="CAB4010291.1"/>
    <property type="molecule type" value="Genomic_DNA"/>
</dbReference>
<feature type="region of interest" description="Disordered" evidence="10">
    <location>
        <begin position="82"/>
        <end position="103"/>
    </location>
</feature>
<proteinExistence type="inferred from homology"/>
<evidence type="ECO:0000256" key="9">
    <source>
        <dbReference type="ARBA" id="ARBA00045204"/>
    </source>
</evidence>
<dbReference type="OrthoDB" id="263893at2759"/>
<comment type="caution">
    <text evidence="12">The sequence shown here is derived from an EMBL/GenBank/DDBJ whole genome shotgun (WGS) entry which is preliminary data.</text>
</comment>
<organism evidence="12 13">
    <name type="scientific">Paramuricea clavata</name>
    <name type="common">Red gorgonian</name>
    <name type="synonym">Violescent sea-whip</name>
    <dbReference type="NCBI Taxonomy" id="317549"/>
    <lineage>
        <taxon>Eukaryota</taxon>
        <taxon>Metazoa</taxon>
        <taxon>Cnidaria</taxon>
        <taxon>Anthozoa</taxon>
        <taxon>Octocorallia</taxon>
        <taxon>Malacalcyonacea</taxon>
        <taxon>Plexauridae</taxon>
        <taxon>Paramuricea</taxon>
    </lineage>
</organism>
<evidence type="ECO:0000313" key="12">
    <source>
        <dbReference type="EMBL" id="CAB4010291.1"/>
    </source>
</evidence>
<evidence type="ECO:0000256" key="10">
    <source>
        <dbReference type="SAM" id="MobiDB-lite"/>
    </source>
</evidence>
<dbReference type="PANTHER" id="PTHR13202">
    <property type="entry name" value="MICROSOMAL SIGNAL PEPTIDASE 12 KDA SUBUNIT"/>
    <property type="match status" value="1"/>
</dbReference>
<dbReference type="GO" id="GO:0006465">
    <property type="term" value="P:signal peptide processing"/>
    <property type="evidence" value="ECO:0007669"/>
    <property type="project" value="InterPro"/>
</dbReference>
<evidence type="ECO:0000256" key="4">
    <source>
        <dbReference type="ARBA" id="ARBA00022692"/>
    </source>
</evidence>
<dbReference type="PANTHER" id="PTHR13202:SF0">
    <property type="entry name" value="SIGNAL PEPTIDASE COMPLEX SUBUNIT 1"/>
    <property type="match status" value="1"/>
</dbReference>
<feature type="transmembrane region" description="Helical" evidence="11">
    <location>
        <begin position="26"/>
        <end position="44"/>
    </location>
</feature>
<sequence length="103" mass="12131">MFAIIDWIRNIPVHMDYKGQQFAEKVFNGILILFGICGFCWGYYKQQFHLTVLILLAGFLLSCIIVLPPWPFYRRDPLQWQKPRDTAEKSEAKKDARKKPKAN</sequence>
<feature type="compositionally biased region" description="Basic and acidic residues" evidence="10">
    <location>
        <begin position="82"/>
        <end position="94"/>
    </location>
</feature>
<keyword evidence="6 11" id="KW-1133">Transmembrane helix</keyword>
<evidence type="ECO:0000256" key="11">
    <source>
        <dbReference type="SAM" id="Phobius"/>
    </source>
</evidence>
<reference evidence="12" key="1">
    <citation type="submission" date="2020-04" db="EMBL/GenBank/DDBJ databases">
        <authorList>
            <person name="Alioto T."/>
            <person name="Alioto T."/>
            <person name="Gomez Garrido J."/>
        </authorList>
    </citation>
    <scope>NUCLEOTIDE SEQUENCE</scope>
    <source>
        <strain evidence="12">A484AB</strain>
    </source>
</reference>
<protein>
    <recommendedName>
        <fullName evidence="3">Signal peptidase complex subunit 1</fullName>
    </recommendedName>
    <alternativeName>
        <fullName evidence="8">Microsomal signal peptidase 12 kDa subunit</fullName>
    </alternativeName>
</protein>
<keyword evidence="7 11" id="KW-0472">Membrane</keyword>
<evidence type="ECO:0000313" key="13">
    <source>
        <dbReference type="Proteomes" id="UP001152795"/>
    </source>
</evidence>
<comment type="function">
    <text evidence="9">Component of the signal peptidase complex (SPC) which catalyzes the cleavage of N-terminal signal sequences from nascent proteins as they are translocated into the lumen of the endoplasmic reticulum. Dispensable for SPC enzymatic activity.</text>
</comment>
<feature type="transmembrane region" description="Helical" evidence="11">
    <location>
        <begin position="50"/>
        <end position="73"/>
    </location>
</feature>
<evidence type="ECO:0000256" key="8">
    <source>
        <dbReference type="ARBA" id="ARBA00032913"/>
    </source>
</evidence>
<gene>
    <name evidence="12" type="ORF">PACLA_8A063562</name>
</gene>
<dbReference type="AlphaFoldDB" id="A0A7D9EK18"/>
<name>A0A7D9EK18_PARCT</name>
<evidence type="ECO:0000256" key="7">
    <source>
        <dbReference type="ARBA" id="ARBA00023136"/>
    </source>
</evidence>
<dbReference type="GO" id="GO:0045047">
    <property type="term" value="P:protein targeting to ER"/>
    <property type="evidence" value="ECO:0007669"/>
    <property type="project" value="TreeGrafter"/>
</dbReference>
<dbReference type="Proteomes" id="UP001152795">
    <property type="component" value="Unassembled WGS sequence"/>
</dbReference>
<accession>A0A7D9EK18</accession>
<keyword evidence="5" id="KW-0256">Endoplasmic reticulum</keyword>